<gene>
    <name evidence="3" type="ORF">ACFODO_06095</name>
</gene>
<feature type="signal peptide" evidence="2">
    <location>
        <begin position="1"/>
        <end position="20"/>
    </location>
</feature>
<dbReference type="RefSeq" id="WP_228199095.1">
    <property type="nucleotide sequence ID" value="NZ_JBHRSF010000009.1"/>
</dbReference>
<proteinExistence type="predicted"/>
<dbReference type="EMBL" id="JBHRSF010000009">
    <property type="protein sequence ID" value="MFC2994847.1"/>
    <property type="molecule type" value="Genomic_DNA"/>
</dbReference>
<dbReference type="Proteomes" id="UP001595455">
    <property type="component" value="Unassembled WGS sequence"/>
</dbReference>
<feature type="region of interest" description="Disordered" evidence="1">
    <location>
        <begin position="23"/>
        <end position="48"/>
    </location>
</feature>
<accession>A0ABV7BBG2</accession>
<name>A0ABV7BBG2_9GAMM</name>
<evidence type="ECO:0000256" key="2">
    <source>
        <dbReference type="SAM" id="SignalP"/>
    </source>
</evidence>
<comment type="caution">
    <text evidence="3">The sequence shown here is derived from an EMBL/GenBank/DDBJ whole genome shotgun (WGS) entry which is preliminary data.</text>
</comment>
<evidence type="ECO:0000313" key="4">
    <source>
        <dbReference type="Proteomes" id="UP001595455"/>
    </source>
</evidence>
<organism evidence="3 4">
    <name type="scientific">Acinetobacter sichuanensis</name>
    <dbReference type="NCBI Taxonomy" id="2136183"/>
    <lineage>
        <taxon>Bacteria</taxon>
        <taxon>Pseudomonadati</taxon>
        <taxon>Pseudomonadota</taxon>
        <taxon>Gammaproteobacteria</taxon>
        <taxon>Moraxellales</taxon>
        <taxon>Moraxellaceae</taxon>
        <taxon>Acinetobacter</taxon>
    </lineage>
</organism>
<keyword evidence="4" id="KW-1185">Reference proteome</keyword>
<dbReference type="InterPro" id="IPR036465">
    <property type="entry name" value="vWFA_dom_sf"/>
</dbReference>
<dbReference type="PROSITE" id="PS51257">
    <property type="entry name" value="PROKAR_LIPOPROTEIN"/>
    <property type="match status" value="1"/>
</dbReference>
<evidence type="ECO:0008006" key="5">
    <source>
        <dbReference type="Google" id="ProtNLM"/>
    </source>
</evidence>
<feature type="chain" id="PRO_5046791093" description="VWA domain-containing protein" evidence="2">
    <location>
        <begin position="21"/>
        <end position="550"/>
    </location>
</feature>
<evidence type="ECO:0000256" key="1">
    <source>
        <dbReference type="SAM" id="MobiDB-lite"/>
    </source>
</evidence>
<evidence type="ECO:0000313" key="3">
    <source>
        <dbReference type="EMBL" id="MFC2994847.1"/>
    </source>
</evidence>
<sequence>MLLKKSLLALLIGASVFLTACGGSDSDDSEPTTPKPTEPKPVESTVQTEATLTSEKANIAVFGNVDKKYFTEATLATGNGVLLLDDPQLNSVGFALDLKSKATDLNAFSAAQLESYMKILRDHGATVNVLVNKTSKNAQGNVTNITLDVDFKNVETLNRVREVLLLAINQGKSISLPTTVTAKDTKQRLNLAFWLENGTGFVWGNSYAVNQATAIEKQYGDLNIASALSSNAKLQVKTITNSFTQNAQGSNAVDILWNIDSSGSMYEEQKNLANGASQFFTALNKAGIDYRLAVNTQDAYDCQNLRTLSDQKSVFIDRKTLNAEEEWKKLAQPGTSDSATETGFYCVREANLTNFDRTNAKNLIVFVSDEPENETVNQARPIRSNGYQARDFADYKNYFLKTGATYFSIVGTANSIRNTFADNYPGYQDKAWGCRGDGGSAEGGAHFKEISRVTGGSSASICANASSWNVMFSEIIKAASGLASSFTLTQLPIPSTVTVNVSGKNVQRDLTHQNGFDLVYSATGATIVFYGEALPTANKKVDVSYKYLNK</sequence>
<dbReference type="SUPFAM" id="SSF53300">
    <property type="entry name" value="vWA-like"/>
    <property type="match status" value="1"/>
</dbReference>
<protein>
    <recommendedName>
        <fullName evidence="5">VWA domain-containing protein</fullName>
    </recommendedName>
</protein>
<keyword evidence="2" id="KW-0732">Signal</keyword>
<dbReference type="Gene3D" id="3.40.50.410">
    <property type="entry name" value="von Willebrand factor, type A domain"/>
    <property type="match status" value="1"/>
</dbReference>
<reference evidence="4" key="1">
    <citation type="journal article" date="2019" name="Int. J. Syst. Evol. Microbiol.">
        <title>The Global Catalogue of Microorganisms (GCM) 10K type strain sequencing project: providing services to taxonomists for standard genome sequencing and annotation.</title>
        <authorList>
            <consortium name="The Broad Institute Genomics Platform"/>
            <consortium name="The Broad Institute Genome Sequencing Center for Infectious Disease"/>
            <person name="Wu L."/>
            <person name="Ma J."/>
        </authorList>
    </citation>
    <scope>NUCLEOTIDE SEQUENCE [LARGE SCALE GENOMIC DNA]</scope>
    <source>
        <strain evidence="4">KCTC 62575</strain>
    </source>
</reference>